<dbReference type="OrthoDB" id="1092930at2"/>
<name>A0A0E3ZWF6_9BACT</name>
<protein>
    <recommendedName>
        <fullName evidence="3">DUF4270 domain-containing protein</fullName>
    </recommendedName>
</protein>
<reference evidence="1 2" key="1">
    <citation type="journal article" date="2014" name="Curr. Microbiol.">
        <title>Spirosoma radiotolerans sp. nov., a gamma-radiation-resistant bacterium isolated from gamma ray-irradiated soil.</title>
        <authorList>
            <person name="Lee J.J."/>
            <person name="Srinivasan S."/>
            <person name="Lim S."/>
            <person name="Joe M."/>
            <person name="Im S."/>
            <person name="Bae S.I."/>
            <person name="Park K.R."/>
            <person name="Han J.H."/>
            <person name="Park S.H."/>
            <person name="Joo B.M."/>
            <person name="Park S.J."/>
            <person name="Kim M.K."/>
        </authorList>
    </citation>
    <scope>NUCLEOTIDE SEQUENCE [LARGE SCALE GENOMIC DNA]</scope>
    <source>
        <strain evidence="1 2">DG5A</strain>
    </source>
</reference>
<sequence length="443" mass="48474">MRTLWYAGLLWLAGIVLFACQSGDLNVGQSVINPQQLQIQSVDSVSINTATVMRSDSFLTSGDVDMVVGQWKDAQTGQQSTQAFAAIDYPSNSLVSQTNLRLDSLVLELGYSFTYGDTTSAFTLGLYPLSRPLPAQNYFNTSTVGYSAKPVIERTFVPQQFSGNRLLQIRIPDELAQGLYDKLISGDITDNITLNDFLPGFAFLSKSTTNTFLGFTTNPSVSGLRLYYHDTDVNRTASTLLFPITSLHFTSFKNDRTGTPLSALKNRSDVVSSNLTNHTTFVALGAGLQTRIEFPYLNDFFRPGNFADLNRALLVISPVRRDSRDNTSPPTSLQLYQTNSQNEFIATIPGGSTGADVAGAGYSIAPDPITPLLTDNYTIDLTYYIGQIIKKKSLSQPLLLSIPAPSGGIYTLKTLIQRVTLGDQFRQNDQMKLQLFMTSGSGS</sequence>
<evidence type="ECO:0008006" key="3">
    <source>
        <dbReference type="Google" id="ProtNLM"/>
    </source>
</evidence>
<dbReference type="KEGG" id="srd:SD10_12795"/>
<dbReference type="STRING" id="1379870.SD10_12795"/>
<dbReference type="PROSITE" id="PS51257">
    <property type="entry name" value="PROKAR_LIPOPROTEIN"/>
    <property type="match status" value="1"/>
</dbReference>
<dbReference type="EMBL" id="CP010429">
    <property type="protein sequence ID" value="AKD55645.1"/>
    <property type="molecule type" value="Genomic_DNA"/>
</dbReference>
<evidence type="ECO:0000313" key="1">
    <source>
        <dbReference type="EMBL" id="AKD55645.1"/>
    </source>
</evidence>
<dbReference type="RefSeq" id="WP_046574140.1">
    <property type="nucleotide sequence ID" value="NZ_CP010429.1"/>
</dbReference>
<gene>
    <name evidence="1" type="ORF">SD10_12795</name>
</gene>
<dbReference type="HOGENOM" id="CLU_042640_0_0_10"/>
<dbReference type="Pfam" id="PF14092">
    <property type="entry name" value="DUF4270"/>
    <property type="match status" value="1"/>
</dbReference>
<accession>A0A0E3ZWF6</accession>
<dbReference type="PATRIC" id="fig|1379870.5.peg.2780"/>
<dbReference type="InterPro" id="IPR025366">
    <property type="entry name" value="DUF4270"/>
</dbReference>
<organism evidence="1 2">
    <name type="scientific">Spirosoma radiotolerans</name>
    <dbReference type="NCBI Taxonomy" id="1379870"/>
    <lineage>
        <taxon>Bacteria</taxon>
        <taxon>Pseudomonadati</taxon>
        <taxon>Bacteroidota</taxon>
        <taxon>Cytophagia</taxon>
        <taxon>Cytophagales</taxon>
        <taxon>Cytophagaceae</taxon>
        <taxon>Spirosoma</taxon>
    </lineage>
</organism>
<dbReference type="Proteomes" id="UP000033054">
    <property type="component" value="Chromosome"/>
</dbReference>
<keyword evidence="2" id="KW-1185">Reference proteome</keyword>
<proteinExistence type="predicted"/>
<dbReference type="AlphaFoldDB" id="A0A0E3ZWF6"/>
<evidence type="ECO:0000313" key="2">
    <source>
        <dbReference type="Proteomes" id="UP000033054"/>
    </source>
</evidence>